<accession>A0A291B914</accession>
<sequence>MSKRAKTINVTFKAKTKGTIQHLALDSSELKVYGENE</sequence>
<protein>
    <submittedName>
        <fullName evidence="1">Mobile element protein</fullName>
    </submittedName>
</protein>
<gene>
    <name evidence="1" type="ORF">BTN50_0969</name>
</gene>
<dbReference type="KEGG" id="elux:BTN50_0969"/>
<evidence type="ECO:0000313" key="2">
    <source>
        <dbReference type="Proteomes" id="UP000218160"/>
    </source>
</evidence>
<keyword evidence="2" id="KW-1185">Reference proteome</keyword>
<reference evidence="2" key="1">
    <citation type="submission" date="2017-04" db="EMBL/GenBank/DDBJ databases">
        <title>Genome evolution of the luminous symbionts of deep sea anglerfish.</title>
        <authorList>
            <person name="Hendry T.A."/>
        </authorList>
    </citation>
    <scope>NUCLEOTIDE SEQUENCE [LARGE SCALE GENOMIC DNA]</scope>
</reference>
<dbReference type="EMBL" id="CP020660">
    <property type="protein sequence ID" value="ATF09473.1"/>
    <property type="molecule type" value="Genomic_DNA"/>
</dbReference>
<dbReference type="Proteomes" id="UP000218160">
    <property type="component" value="Chromosome 1"/>
</dbReference>
<dbReference type="AlphaFoldDB" id="A0A291B914"/>
<organism evidence="1 2">
    <name type="scientific">Candidatus Enterovibrio altilux</name>
    <dbReference type="NCBI Taxonomy" id="1927128"/>
    <lineage>
        <taxon>Bacteria</taxon>
        <taxon>Pseudomonadati</taxon>
        <taxon>Pseudomonadota</taxon>
        <taxon>Gammaproteobacteria</taxon>
        <taxon>Vibrionales</taxon>
        <taxon>Vibrionaceae</taxon>
        <taxon>Enterovibrio</taxon>
    </lineage>
</organism>
<proteinExistence type="predicted"/>
<evidence type="ECO:0000313" key="1">
    <source>
        <dbReference type="EMBL" id="ATF09473.1"/>
    </source>
</evidence>
<name>A0A291B914_9GAMM</name>